<proteinExistence type="inferred from homology"/>
<comment type="caution">
    <text evidence="1">Lacks conserved residue(s) required for the propagation of feature annotation.</text>
</comment>
<keyword evidence="1" id="KW-1133">Transmembrane helix</keyword>
<dbReference type="AlphaFoldDB" id="A0AAE6RL58"/>
<evidence type="ECO:0000313" key="2">
    <source>
        <dbReference type="EMBL" id="QHC56236.1"/>
    </source>
</evidence>
<keyword evidence="1" id="KW-1003">Cell membrane</keyword>
<dbReference type="GO" id="GO:0005886">
    <property type="term" value="C:plasma membrane"/>
    <property type="evidence" value="ECO:0007669"/>
    <property type="project" value="UniProtKB-SubCell"/>
</dbReference>
<keyword evidence="1" id="KW-0812">Transmembrane</keyword>
<dbReference type="Proteomes" id="UP000465031">
    <property type="component" value="Chromosome"/>
</dbReference>
<comment type="subcellular location">
    <subcellularLocation>
        <location evidence="1">Cell membrane</location>
        <topology evidence="1">Multi-pass membrane protein</topology>
    </subcellularLocation>
</comment>
<evidence type="ECO:0000313" key="3">
    <source>
        <dbReference type="Proteomes" id="UP000465031"/>
    </source>
</evidence>
<protein>
    <recommendedName>
        <fullName evidence="1">SURF1-like protein</fullName>
    </recommendedName>
</protein>
<dbReference type="EMBL" id="CP047186">
    <property type="protein sequence ID" value="QHC56236.1"/>
    <property type="molecule type" value="Genomic_DNA"/>
</dbReference>
<dbReference type="InterPro" id="IPR002994">
    <property type="entry name" value="Surf1/Shy1"/>
</dbReference>
<feature type="transmembrane region" description="Helical" evidence="1">
    <location>
        <begin position="216"/>
        <end position="237"/>
    </location>
</feature>
<comment type="similarity">
    <text evidence="1">Belongs to the SURF1 family.</text>
</comment>
<reference evidence="3" key="1">
    <citation type="submission" date="2019-12" db="EMBL/GenBank/DDBJ databases">
        <title>Complete and draft genome sequences of new strains and members of some known species of the genus Rathayibacter isolated from plants.</title>
        <authorList>
            <person name="Tarlachkov S.V."/>
            <person name="Starodumova I.P."/>
            <person name="Dorofeeva L.V."/>
            <person name="Prisyazhnaya N.V."/>
            <person name="Leyn S."/>
            <person name="Zlamal J."/>
            <person name="Elan M."/>
            <person name="Osterman A.L."/>
            <person name="Nadler S."/>
            <person name="Subbotin S.A."/>
            <person name="Evtushenko L.I."/>
        </authorList>
    </citation>
    <scope>NUCLEOTIDE SEQUENCE [LARGE SCALE GENOMIC DNA]</scope>
    <source>
        <strain evidence="3">VKM Ac-2761</strain>
    </source>
</reference>
<keyword evidence="1" id="KW-0472">Membrane</keyword>
<organism evidence="2 3">
    <name type="scientific">Rathayibacter tanaceti</name>
    <dbReference type="NCBI Taxonomy" id="1671680"/>
    <lineage>
        <taxon>Bacteria</taxon>
        <taxon>Bacillati</taxon>
        <taxon>Actinomycetota</taxon>
        <taxon>Actinomycetes</taxon>
        <taxon>Micrococcales</taxon>
        <taxon>Microbacteriaceae</taxon>
        <taxon>Rathayibacter</taxon>
    </lineage>
</organism>
<gene>
    <name evidence="2" type="ORF">GSU10_11730</name>
</gene>
<accession>A0AAE6RL58</accession>
<dbReference type="RefSeq" id="WP_132504932.1">
    <property type="nucleotide sequence ID" value="NZ_CP047186.1"/>
</dbReference>
<dbReference type="Pfam" id="PF02104">
    <property type="entry name" value="SURF1"/>
    <property type="match status" value="1"/>
</dbReference>
<evidence type="ECO:0000256" key="1">
    <source>
        <dbReference type="RuleBase" id="RU363076"/>
    </source>
</evidence>
<dbReference type="KEGG" id="rte:GSU10_11730"/>
<name>A0AAE6RL58_9MICO</name>
<sequence length="270" mass="28884">MTQSTVWQVARRPRWIGALLLALVIAGLFAALGQWQIGRAVDAAAPDSGVSETTLPLEDVASPSRSITATADGQRVEGRSVLVPGGAEILGGRLNGEQPGWWVIARTRTDAADLVLAYGWTADRAAAQSVADRLNGGAEQAPESFTGRFVANEAAEAPAEGLDPMTLTALSIPALINRWPDPPADVYQGYVVVDDPVGGLEAIDSPARVSDVSLNWLNVFYAIEWVVFAGFALYLWFRLVRDAWEREAEEALDAEERALTDRAEAASSAP</sequence>